<dbReference type="PANTHER" id="PTHR34406">
    <property type="entry name" value="PROTEIN YCEI"/>
    <property type="match status" value="1"/>
</dbReference>
<dbReference type="RefSeq" id="WP_068696358.1">
    <property type="nucleotide sequence ID" value="NZ_CP014167.1"/>
</dbReference>
<dbReference type="Proteomes" id="UP000092573">
    <property type="component" value="Chromosome"/>
</dbReference>
<dbReference type="AlphaFoldDB" id="A0A1B1N0X2"/>
<gene>
    <name evidence="3" type="ORF">AWM70_11040</name>
</gene>
<dbReference type="Gene3D" id="2.40.128.110">
    <property type="entry name" value="Lipid/polyisoprenoid-binding, YceI-like"/>
    <property type="match status" value="1"/>
</dbReference>
<dbReference type="PANTHER" id="PTHR34406:SF1">
    <property type="entry name" value="PROTEIN YCEI"/>
    <property type="match status" value="1"/>
</dbReference>
<dbReference type="EMBL" id="CP014167">
    <property type="protein sequence ID" value="ANS75072.1"/>
    <property type="molecule type" value="Genomic_DNA"/>
</dbReference>
<reference evidence="3 4" key="1">
    <citation type="submission" date="2016-01" db="EMBL/GenBank/DDBJ databases">
        <title>Complete Genome Sequence of Paenibacillus yonginensis DCY84, a novel Plant Growth-Promoting Bacteria with Elicitation of Induced Systemic Resistance.</title>
        <authorList>
            <person name="Kim Y.J."/>
            <person name="Yang D.C."/>
            <person name="Sukweenadhi J."/>
        </authorList>
    </citation>
    <scope>NUCLEOTIDE SEQUENCE [LARGE SCALE GENOMIC DNA]</scope>
    <source>
        <strain evidence="3 4">DCY84</strain>
    </source>
</reference>
<evidence type="ECO:0000313" key="4">
    <source>
        <dbReference type="Proteomes" id="UP000092573"/>
    </source>
</evidence>
<protein>
    <recommendedName>
        <fullName evidence="2">Lipid/polyisoprenoid-binding YceI-like domain-containing protein</fullName>
    </recommendedName>
</protein>
<evidence type="ECO:0000256" key="1">
    <source>
        <dbReference type="ARBA" id="ARBA00008812"/>
    </source>
</evidence>
<evidence type="ECO:0000313" key="3">
    <source>
        <dbReference type="EMBL" id="ANS75072.1"/>
    </source>
</evidence>
<dbReference type="InterPro" id="IPR036761">
    <property type="entry name" value="TTHA0802/YceI-like_sf"/>
</dbReference>
<accession>A0A1B1N0X2</accession>
<dbReference type="SMART" id="SM00867">
    <property type="entry name" value="YceI"/>
    <property type="match status" value="1"/>
</dbReference>
<proteinExistence type="inferred from homology"/>
<dbReference type="SUPFAM" id="SSF101874">
    <property type="entry name" value="YceI-like"/>
    <property type="match status" value="1"/>
</dbReference>
<dbReference type="KEGG" id="pyg:AWM70_11040"/>
<comment type="similarity">
    <text evidence="1">Belongs to the UPF0312 family.</text>
</comment>
<evidence type="ECO:0000259" key="2">
    <source>
        <dbReference type="SMART" id="SM00867"/>
    </source>
</evidence>
<dbReference type="Pfam" id="PF04264">
    <property type="entry name" value="YceI"/>
    <property type="match status" value="1"/>
</dbReference>
<keyword evidence="4" id="KW-1185">Reference proteome</keyword>
<organism evidence="3 4">
    <name type="scientific">Paenibacillus yonginensis</name>
    <dbReference type="NCBI Taxonomy" id="1462996"/>
    <lineage>
        <taxon>Bacteria</taxon>
        <taxon>Bacillati</taxon>
        <taxon>Bacillota</taxon>
        <taxon>Bacilli</taxon>
        <taxon>Bacillales</taxon>
        <taxon>Paenibacillaceae</taxon>
        <taxon>Paenibacillus</taxon>
    </lineage>
</organism>
<dbReference type="OrthoDB" id="9811006at2"/>
<dbReference type="STRING" id="1462996.AWM70_11040"/>
<name>A0A1B1N0X2_9BACL</name>
<feature type="domain" description="Lipid/polyisoprenoid-binding YceI-like" evidence="2">
    <location>
        <begin position="69"/>
        <end position="234"/>
    </location>
</feature>
<sequence length="237" mass="25381">MNKRSWMVLTGALVFVILAGGFTFLKSYMGNNVDISSVIPAEAASVDGENAAATAGSGEVVDAKQLNGEWSISDGSKIYLSVTTSRETVNFVNEKISGSWKVALDNPDAMTAIGTLDMTANDSGNKMRDDHIRGAEFFDAGQYPEASFAAKSFDGLPKEWTDGTAVPFTMTGTLTVRGMEKEVTFDAQALYKGGQLLLSGTTMVTFSDFGMTNPHTVVLSTENDIKVQLELVLTKSE</sequence>
<dbReference type="InterPro" id="IPR007372">
    <property type="entry name" value="Lipid/polyisoprenoid-bd_YceI"/>
</dbReference>